<evidence type="ECO:0000256" key="2">
    <source>
        <dbReference type="SAM" id="SignalP"/>
    </source>
</evidence>
<gene>
    <name evidence="3" type="ORF">GL300_14225</name>
</gene>
<keyword evidence="2" id="KW-0732">Signal</keyword>
<comment type="caution">
    <text evidence="3">The sequence shown here is derived from an EMBL/GenBank/DDBJ whole genome shotgun (WGS) entry which is preliminary data.</text>
</comment>
<evidence type="ECO:0000313" key="3">
    <source>
        <dbReference type="EMBL" id="MTH60369.1"/>
    </source>
</evidence>
<feature type="signal peptide" evidence="2">
    <location>
        <begin position="1"/>
        <end position="23"/>
    </location>
</feature>
<feature type="compositionally biased region" description="Basic and acidic residues" evidence="1">
    <location>
        <begin position="69"/>
        <end position="114"/>
    </location>
</feature>
<evidence type="ECO:0008006" key="5">
    <source>
        <dbReference type="Google" id="ProtNLM"/>
    </source>
</evidence>
<feature type="chain" id="PRO_5032529254" description="DUF1236 domain-containing protein" evidence="2">
    <location>
        <begin position="24"/>
        <end position="143"/>
    </location>
</feature>
<sequence length="143" mass="15844">MRRFLMMTAIAATTLGAAQVAQADARPDGPPPVCRPDQKKCPEAPHGVKPRKDAPREDRRGPPPPAETRGNDQAHRGPRHGDGPEHIRRAEVGDHGRVFKPGRDSRLEKAPRGKEYRVIDDKLVLVNKKDKKIVRVIGPAPRQ</sequence>
<feature type="region of interest" description="Disordered" evidence="1">
    <location>
        <begin position="18"/>
        <end position="114"/>
    </location>
</feature>
<dbReference type="RefSeq" id="WP_155040310.1">
    <property type="nucleotide sequence ID" value="NZ_JBHGCD010000015.1"/>
</dbReference>
<name>A0A844HMQ9_9RHOB</name>
<protein>
    <recommendedName>
        <fullName evidence="5">DUF1236 domain-containing protein</fullName>
    </recommendedName>
</protein>
<accession>A0A844HMQ9</accession>
<dbReference type="EMBL" id="WMIG01000007">
    <property type="protein sequence ID" value="MTH60369.1"/>
    <property type="molecule type" value="Genomic_DNA"/>
</dbReference>
<dbReference type="OrthoDB" id="7778506at2"/>
<organism evidence="3 4">
    <name type="scientific">Paracoccus litorisediminis</name>
    <dbReference type="NCBI Taxonomy" id="2006130"/>
    <lineage>
        <taxon>Bacteria</taxon>
        <taxon>Pseudomonadati</taxon>
        <taxon>Pseudomonadota</taxon>
        <taxon>Alphaproteobacteria</taxon>
        <taxon>Rhodobacterales</taxon>
        <taxon>Paracoccaceae</taxon>
        <taxon>Paracoccus</taxon>
    </lineage>
</organism>
<dbReference type="Proteomes" id="UP000449846">
    <property type="component" value="Unassembled WGS sequence"/>
</dbReference>
<evidence type="ECO:0000313" key="4">
    <source>
        <dbReference type="Proteomes" id="UP000449846"/>
    </source>
</evidence>
<feature type="compositionally biased region" description="Basic and acidic residues" evidence="1">
    <location>
        <begin position="50"/>
        <end position="61"/>
    </location>
</feature>
<evidence type="ECO:0000256" key="1">
    <source>
        <dbReference type="SAM" id="MobiDB-lite"/>
    </source>
</evidence>
<dbReference type="AlphaFoldDB" id="A0A844HMQ9"/>
<proteinExistence type="predicted"/>
<reference evidence="3 4" key="1">
    <citation type="submission" date="2019-11" db="EMBL/GenBank/DDBJ databases">
        <authorList>
            <person name="Dong K."/>
        </authorList>
    </citation>
    <scope>NUCLEOTIDE SEQUENCE [LARGE SCALE GENOMIC DNA]</scope>
    <source>
        <strain evidence="3 4">NBRC 112902</strain>
    </source>
</reference>
<keyword evidence="4" id="KW-1185">Reference proteome</keyword>